<dbReference type="SUPFAM" id="SSF54534">
    <property type="entry name" value="FKBP-like"/>
    <property type="match status" value="1"/>
</dbReference>
<dbReference type="Proteomes" id="UP001203342">
    <property type="component" value="Unassembled WGS sequence"/>
</dbReference>
<evidence type="ECO:0000313" key="3">
    <source>
        <dbReference type="Proteomes" id="UP001203342"/>
    </source>
</evidence>
<proteinExistence type="predicted"/>
<evidence type="ECO:0000313" key="2">
    <source>
        <dbReference type="EMBL" id="MCL9771107.1"/>
    </source>
</evidence>
<protein>
    <submittedName>
        <fullName evidence="2">GreA/GreB family elongation factor</fullName>
    </submittedName>
</protein>
<organism evidence="2 3">
    <name type="scientific">Flavobacterium fragile</name>
    <dbReference type="NCBI Taxonomy" id="2949085"/>
    <lineage>
        <taxon>Bacteria</taxon>
        <taxon>Pseudomonadati</taxon>
        <taxon>Bacteroidota</taxon>
        <taxon>Flavobacteriia</taxon>
        <taxon>Flavobacteriales</taxon>
        <taxon>Flavobacteriaceae</taxon>
        <taxon>Flavobacterium</taxon>
    </lineage>
</organism>
<dbReference type="RefSeq" id="WP_250583031.1">
    <property type="nucleotide sequence ID" value="NZ_JAMLJN010000012.1"/>
</dbReference>
<keyword evidence="2" id="KW-0251">Elongation factor</keyword>
<dbReference type="Gene3D" id="3.10.50.30">
    <property type="entry name" value="Transcription elongation factor, GreA/GreB, C-terminal domain"/>
    <property type="match status" value="1"/>
</dbReference>
<gene>
    <name evidence="2" type="ORF">NAT47_11840</name>
</gene>
<keyword evidence="3" id="KW-1185">Reference proteome</keyword>
<name>A0ABT0TJX2_9FLAO</name>
<dbReference type="InterPro" id="IPR036953">
    <property type="entry name" value="GreA/GreB_C_sf"/>
</dbReference>
<dbReference type="InterPro" id="IPR001437">
    <property type="entry name" value="Tscrpt_elong_fac_GreA/B_C"/>
</dbReference>
<dbReference type="PANTHER" id="PTHR30437:SF5">
    <property type="entry name" value="REGULATOR OF NUCLEOSIDE DIPHOSPHATE KINASE"/>
    <property type="match status" value="1"/>
</dbReference>
<dbReference type="PANTHER" id="PTHR30437">
    <property type="entry name" value="TRANSCRIPTION ELONGATION FACTOR GREA"/>
    <property type="match status" value="1"/>
</dbReference>
<sequence length="124" mass="14093">MKPIPNFTKHDFNLLSEMIKNSINVSNSKDLLLLKQELERGAIHKDDAVEEKFIKINSNVVIEDLATKREMKFQIVLPSMANIKEQKVSVLATLSIAVIGFKENDEIEWDLPGGKKMLKIKSID</sequence>
<comment type="caution">
    <text evidence="2">The sequence shown here is derived from an EMBL/GenBank/DDBJ whole genome shotgun (WGS) entry which is preliminary data.</text>
</comment>
<dbReference type="InterPro" id="IPR023459">
    <property type="entry name" value="Tscrpt_elong_fac_GreA/B_fam"/>
</dbReference>
<dbReference type="GO" id="GO:0003746">
    <property type="term" value="F:translation elongation factor activity"/>
    <property type="evidence" value="ECO:0007669"/>
    <property type="project" value="UniProtKB-KW"/>
</dbReference>
<dbReference type="Pfam" id="PF01272">
    <property type="entry name" value="GreA_GreB"/>
    <property type="match status" value="1"/>
</dbReference>
<keyword evidence="2" id="KW-0648">Protein biosynthesis</keyword>
<feature type="domain" description="Transcription elongation factor GreA/GreB C-terminal" evidence="1">
    <location>
        <begin position="52"/>
        <end position="123"/>
    </location>
</feature>
<reference evidence="2 3" key="1">
    <citation type="submission" date="2022-05" db="EMBL/GenBank/DDBJ databases">
        <title>Flavobacterium sp., isolated from activated sludge.</title>
        <authorList>
            <person name="Ran Q."/>
        </authorList>
    </citation>
    <scope>NUCLEOTIDE SEQUENCE [LARGE SCALE GENOMIC DNA]</scope>
    <source>
        <strain evidence="2 3">HXWNR69</strain>
    </source>
</reference>
<dbReference type="EMBL" id="JAMLJN010000012">
    <property type="protein sequence ID" value="MCL9771107.1"/>
    <property type="molecule type" value="Genomic_DNA"/>
</dbReference>
<evidence type="ECO:0000259" key="1">
    <source>
        <dbReference type="Pfam" id="PF01272"/>
    </source>
</evidence>
<accession>A0ABT0TJX2</accession>